<keyword evidence="2" id="KW-1185">Reference proteome</keyword>
<accession>A0ABS6NMD1</accession>
<evidence type="ECO:0000313" key="1">
    <source>
        <dbReference type="EMBL" id="MBV4396789.1"/>
    </source>
</evidence>
<dbReference type="Proteomes" id="UP000722165">
    <property type="component" value="Unassembled WGS sequence"/>
</dbReference>
<reference evidence="1 2" key="1">
    <citation type="submission" date="2021-06" db="EMBL/GenBank/DDBJ databases">
        <authorList>
            <person name="Lu T."/>
            <person name="Wang Q."/>
            <person name="Han X."/>
        </authorList>
    </citation>
    <scope>NUCLEOTIDE SEQUENCE [LARGE SCALE GENOMIC DNA]</scope>
    <source>
        <strain evidence="1 2">LAM0050</strain>
    </source>
</reference>
<dbReference type="RefSeq" id="WP_217734847.1">
    <property type="nucleotide sequence ID" value="NZ_JAHSPR010000003.1"/>
</dbReference>
<sequence>MTKTRQAYTGHFYRDPHTTIDSYDTKNWITRAANFVVMASHAKENAILTRTAEYQNDEYFILLPEDTAAIISSNGNEIKSNGDSLLIAPPGDSQIKMLNGGWVYRIFSKNAKDLIEIAPNHQAWDNVTDVAELIDWPAPVDGFKLRHYPLQDYIRTDTTMRLFRTCNLMVNIFLPSTAPRDIHKLSPHSHPDYEQGSLAVHGAYIHHLRYPWTPDLAQWREDEHIVASAPSLCIIPPNVIHTSQAVGEKGMRLVDIFAPPRTDFSLRPGLVCNEKEYPLPDNINA</sequence>
<dbReference type="EMBL" id="JAHSPR010000003">
    <property type="protein sequence ID" value="MBV4396789.1"/>
    <property type="molecule type" value="Genomic_DNA"/>
</dbReference>
<protein>
    <submittedName>
        <fullName evidence="1">Uncharacterized protein</fullName>
    </submittedName>
</protein>
<evidence type="ECO:0000313" key="2">
    <source>
        <dbReference type="Proteomes" id="UP000722165"/>
    </source>
</evidence>
<gene>
    <name evidence="1" type="ORF">KU392_05905</name>
</gene>
<name>A0ABS6NMD1_9BURK</name>
<proteinExistence type="predicted"/>
<comment type="caution">
    <text evidence="1">The sequence shown here is derived from an EMBL/GenBank/DDBJ whole genome shotgun (WGS) entry which is preliminary data.</text>
</comment>
<organism evidence="1 2">
    <name type="scientific">Advenella alkanexedens</name>
    <dbReference type="NCBI Taxonomy" id="1481665"/>
    <lineage>
        <taxon>Bacteria</taxon>
        <taxon>Pseudomonadati</taxon>
        <taxon>Pseudomonadota</taxon>
        <taxon>Betaproteobacteria</taxon>
        <taxon>Burkholderiales</taxon>
        <taxon>Alcaligenaceae</taxon>
    </lineage>
</organism>